<feature type="domain" description="Peptidase M13 N-terminal" evidence="11">
    <location>
        <begin position="1008"/>
        <end position="1174"/>
    </location>
</feature>
<comment type="subcellular location">
    <subcellularLocation>
        <location evidence="2">Cell membrane</location>
        <topology evidence="2">Single-pass type II membrane protein</topology>
    </subcellularLocation>
</comment>
<keyword evidence="4" id="KW-0645">Protease</keyword>
<keyword evidence="9" id="KW-0812">Transmembrane</keyword>
<dbReference type="Gene3D" id="3.40.390.10">
    <property type="entry name" value="Collagenase (Catalytic Domain)"/>
    <property type="match status" value="2"/>
</dbReference>
<feature type="domain" description="Peptidase M13 N-terminal" evidence="11">
    <location>
        <begin position="377"/>
        <end position="442"/>
    </location>
</feature>
<dbReference type="PANTHER" id="PTHR11733:SF224">
    <property type="entry name" value="NEPRILYSIN-2"/>
    <property type="match status" value="1"/>
</dbReference>
<keyword evidence="8" id="KW-0482">Metalloprotease</keyword>
<dbReference type="InterPro" id="IPR008753">
    <property type="entry name" value="Peptidase_M13_N"/>
</dbReference>
<evidence type="ECO:0000256" key="8">
    <source>
        <dbReference type="ARBA" id="ARBA00023049"/>
    </source>
</evidence>
<keyword evidence="9" id="KW-0472">Membrane</keyword>
<evidence type="ECO:0008006" key="14">
    <source>
        <dbReference type="Google" id="ProtNLM"/>
    </source>
</evidence>
<feature type="domain" description="Peptidase M13 N-terminal" evidence="11">
    <location>
        <begin position="863"/>
        <end position="1002"/>
    </location>
</feature>
<dbReference type="EMBL" id="JARPUR010000003">
    <property type="protein sequence ID" value="KAK4879429.1"/>
    <property type="molecule type" value="Genomic_DNA"/>
</dbReference>
<evidence type="ECO:0000256" key="9">
    <source>
        <dbReference type="SAM" id="Phobius"/>
    </source>
</evidence>
<evidence type="ECO:0000313" key="12">
    <source>
        <dbReference type="EMBL" id="KAK4879429.1"/>
    </source>
</evidence>
<protein>
    <recommendedName>
        <fullName evidence="14">Neprilysin</fullName>
    </recommendedName>
</protein>
<comment type="similarity">
    <text evidence="3">Belongs to the peptidase M13 family.</text>
</comment>
<dbReference type="PRINTS" id="PR00786">
    <property type="entry name" value="NEPRILYSIN"/>
</dbReference>
<gene>
    <name evidence="12" type="ORF">RN001_007575</name>
</gene>
<dbReference type="SUPFAM" id="SSF55486">
    <property type="entry name" value="Metalloproteases ('zincins'), catalytic domain"/>
    <property type="match status" value="2"/>
</dbReference>
<dbReference type="Gene3D" id="1.10.1380.10">
    <property type="entry name" value="Neutral endopeptidase , domain2"/>
    <property type="match status" value="2"/>
</dbReference>
<dbReference type="CDD" id="cd08662">
    <property type="entry name" value="M13"/>
    <property type="match status" value="2"/>
</dbReference>
<proteinExistence type="inferred from homology"/>
<keyword evidence="9" id="KW-1133">Transmembrane helix</keyword>
<keyword evidence="6" id="KW-0378">Hydrolase</keyword>
<comment type="cofactor">
    <cofactor evidence="1">
        <name>Zn(2+)</name>
        <dbReference type="ChEBI" id="CHEBI:29105"/>
    </cofactor>
</comment>
<reference evidence="13" key="1">
    <citation type="submission" date="2023-01" db="EMBL/GenBank/DDBJ databases">
        <title>Key to firefly adult light organ development and bioluminescence: homeobox transcription factors regulate luciferase expression and transportation to peroxisome.</title>
        <authorList>
            <person name="Fu X."/>
        </authorList>
    </citation>
    <scope>NUCLEOTIDE SEQUENCE [LARGE SCALE GENOMIC DNA]</scope>
</reference>
<dbReference type="PANTHER" id="PTHR11733">
    <property type="entry name" value="ZINC METALLOPROTEASE FAMILY M13 NEPRILYSIN-RELATED"/>
    <property type="match status" value="1"/>
</dbReference>
<dbReference type="InterPro" id="IPR042089">
    <property type="entry name" value="Peptidase_M13_dom_2"/>
</dbReference>
<feature type="domain" description="Peptidase M13 N-terminal" evidence="11">
    <location>
        <begin position="126"/>
        <end position="357"/>
    </location>
</feature>
<dbReference type="InterPro" id="IPR018497">
    <property type="entry name" value="Peptidase_M13_C"/>
</dbReference>
<feature type="transmembrane region" description="Helical" evidence="9">
    <location>
        <begin position="74"/>
        <end position="94"/>
    </location>
</feature>
<evidence type="ECO:0000256" key="2">
    <source>
        <dbReference type="ARBA" id="ARBA00004401"/>
    </source>
</evidence>
<evidence type="ECO:0000256" key="4">
    <source>
        <dbReference type="ARBA" id="ARBA00022670"/>
    </source>
</evidence>
<feature type="transmembrane region" description="Helical" evidence="9">
    <location>
        <begin position="811"/>
        <end position="833"/>
    </location>
</feature>
<evidence type="ECO:0000259" key="10">
    <source>
        <dbReference type="Pfam" id="PF01431"/>
    </source>
</evidence>
<evidence type="ECO:0000256" key="5">
    <source>
        <dbReference type="ARBA" id="ARBA00022723"/>
    </source>
</evidence>
<dbReference type="GO" id="GO:0046872">
    <property type="term" value="F:metal ion binding"/>
    <property type="evidence" value="ECO:0007669"/>
    <property type="project" value="UniProtKB-KW"/>
</dbReference>
<dbReference type="InterPro" id="IPR024079">
    <property type="entry name" value="MetalloPept_cat_dom_sf"/>
</dbReference>
<feature type="domain" description="Peptidase M13 C-terminal" evidence="10">
    <location>
        <begin position="504"/>
        <end position="707"/>
    </location>
</feature>
<dbReference type="Proteomes" id="UP001353858">
    <property type="component" value="Unassembled WGS sequence"/>
</dbReference>
<evidence type="ECO:0000259" key="11">
    <source>
        <dbReference type="Pfam" id="PF05649"/>
    </source>
</evidence>
<dbReference type="GO" id="GO:0016485">
    <property type="term" value="P:protein processing"/>
    <property type="evidence" value="ECO:0007669"/>
    <property type="project" value="TreeGrafter"/>
</dbReference>
<dbReference type="GO" id="GO:0004222">
    <property type="term" value="F:metalloendopeptidase activity"/>
    <property type="evidence" value="ECO:0007669"/>
    <property type="project" value="InterPro"/>
</dbReference>
<evidence type="ECO:0000313" key="13">
    <source>
        <dbReference type="Proteomes" id="UP001353858"/>
    </source>
</evidence>
<evidence type="ECO:0000256" key="1">
    <source>
        <dbReference type="ARBA" id="ARBA00001947"/>
    </source>
</evidence>
<name>A0AAN7P8Y0_9COLE</name>
<keyword evidence="5" id="KW-0479">Metal-binding</keyword>
<keyword evidence="7" id="KW-0862">Zinc</keyword>
<comment type="caution">
    <text evidence="12">The sequence shown here is derived from an EMBL/GenBank/DDBJ whole genome shotgun (WGS) entry which is preliminary data.</text>
</comment>
<evidence type="ECO:0000256" key="6">
    <source>
        <dbReference type="ARBA" id="ARBA00022801"/>
    </source>
</evidence>
<dbReference type="PROSITE" id="PS51885">
    <property type="entry name" value="NEPRILYSIN"/>
    <property type="match status" value="2"/>
</dbReference>
<organism evidence="12 13">
    <name type="scientific">Aquatica leii</name>
    <dbReference type="NCBI Taxonomy" id="1421715"/>
    <lineage>
        <taxon>Eukaryota</taxon>
        <taxon>Metazoa</taxon>
        <taxon>Ecdysozoa</taxon>
        <taxon>Arthropoda</taxon>
        <taxon>Hexapoda</taxon>
        <taxon>Insecta</taxon>
        <taxon>Pterygota</taxon>
        <taxon>Neoptera</taxon>
        <taxon>Endopterygota</taxon>
        <taxon>Coleoptera</taxon>
        <taxon>Polyphaga</taxon>
        <taxon>Elateriformia</taxon>
        <taxon>Elateroidea</taxon>
        <taxon>Lampyridae</taxon>
        <taxon>Luciolinae</taxon>
        <taxon>Aquatica</taxon>
    </lineage>
</organism>
<evidence type="ECO:0000256" key="7">
    <source>
        <dbReference type="ARBA" id="ARBA00022833"/>
    </source>
</evidence>
<evidence type="ECO:0000256" key="3">
    <source>
        <dbReference type="ARBA" id="ARBA00007357"/>
    </source>
</evidence>
<feature type="domain" description="Peptidase M13 C-terminal" evidence="10">
    <location>
        <begin position="1236"/>
        <end position="1440"/>
    </location>
</feature>
<dbReference type="Pfam" id="PF01431">
    <property type="entry name" value="Peptidase_M13"/>
    <property type="match status" value="2"/>
</dbReference>
<dbReference type="InterPro" id="IPR000718">
    <property type="entry name" value="Peptidase_M13"/>
</dbReference>
<dbReference type="GO" id="GO:0005886">
    <property type="term" value="C:plasma membrane"/>
    <property type="evidence" value="ECO:0007669"/>
    <property type="project" value="UniProtKB-SubCell"/>
</dbReference>
<sequence length="1441" mass="167833">MKNEEQWIKKKSGMAGNHNNHQQEIFVVQSYFNQPDINMNSNTILDPKKSKVNNQKIPQMLTQINIGLNKHWKFFTFGIFLVMLTILVISIVILTSKNQNNEVCLSSNCIEAASKSFHDLDITVDPCVDFYTFACGNFIKEAKLRGYAQKSSFSEIFKDVDSKLENLIYEYDSNSAIHPNVKKLFDICMEYKFSSDKEIKIIKSIIDSLGGWPMIMENKWNENNFDLLKFMLRLKELGIFYNHLLYFTIEVNYLEASKYILHIVTELPQVIDARTYKFITDIALKLGSQRSTIDAYRYKYVELRDNLINIYSNMNMNPNRYIIINKISNETEISWSAFLNRLIDDPNVNITEEDIIIGKYSKRLVNFIKYIFRLPKSLPLIINSLYVRKYFDIETKTIVENIVYDIRDEFMKILETLNWLDDKTRKNAIQKLSLMKICVGYPNELLDDVAVNNFYKNLTINFTTYLSAIMSINIFEFRNTFKRLKQPVKNCYWIDRSLKVTMINAVYYPTTNGIQIPAAFLQGAVFDKYRPNYMNYATAGMIIGHEITHGFDNRGGLFDSEGNYKEWWSNDTLLTFKQKAQCIIDQYDQYKMPQSNTKVNGYQTLAENIADNGGLKHSFLAYTNWVKKHGSEKMLPGLNYTTNQMFWIAFAQFWCTYTNPDLIRFKTPDPHSPDMFRVIGTLSNSKDFSADFNCPFDSPMNPKVKCGVWVSVINHTHGFIHKLSMENKEKWVKKKNEILPLYSNNSHLARPFTVHSYLTQPKTEIKNDTVLEERESQVNNTEIASAKTQICRSINKFGCKIKEITLPSSRWFTISVYLVMLIVIIVLIIIITLQSSKKELCLSSTCLQTAYKSLKYLDSTVDPCVDFYTFACGNFLKEMESMGNASHRSPITSISETVSRKLDNLINGYASLNASKSYPDLKKIFNACMTYQSNSDKEVEHIKSILDSLGGWPMVMDNKWNESNFDLKEFILRLKKLGISYQHLFYFDVDVNRLHTDRYTIFYFNVKSNNYVLLKSISNTTGIDWSVFLNRLIDDTNITVTGNELVMTTYVKELIALVKYIFQIPKRVIANYFIIEVLLWMNKYLPGLQYIYEGKVPSHYECVSVVTKSLPLMINSLYVKNYFDVETKTKIEKIVYDIRDEFMKIIETLDWLDENTRKYALLKLSVMKVCVGYPNELLDDIMVNNFYKQLNINFTTYLSAIMSINAFDFNRMFKRLRQPVKNCYWIDTSERVTIVNAEYYCLNNGIRLPAAFFQGAVFDKYRPNYINYATAGMVIGHEMTHGFDNHGKDYDNDGNFIKWWSNETLNTFKTKAQCIVDQYGQYLVPKVDMNINGQQTLGENIADNGGLKQSFLAYKNWAKRNGPEKMLPGLNYTTNQMFWIAFAQFWCSYERLDYKRYMITNVHAPSMFRVIGTLSNIESFSKDFKCRLGSPMNPKKKCNVW</sequence>
<dbReference type="Pfam" id="PF05649">
    <property type="entry name" value="Peptidase_M13_N"/>
    <property type="match status" value="4"/>
</dbReference>
<keyword evidence="13" id="KW-1185">Reference proteome</keyword>
<accession>A0AAN7P8Y0</accession>